<organism evidence="2 3">
    <name type="scientific">Demequina lutea</name>
    <dbReference type="NCBI Taxonomy" id="431489"/>
    <lineage>
        <taxon>Bacteria</taxon>
        <taxon>Bacillati</taxon>
        <taxon>Actinomycetota</taxon>
        <taxon>Actinomycetes</taxon>
        <taxon>Micrococcales</taxon>
        <taxon>Demequinaceae</taxon>
        <taxon>Demequina</taxon>
    </lineage>
</organism>
<gene>
    <name evidence="2" type="ORF">BKA03_002216</name>
</gene>
<name>A0A7Y9ZB12_9MICO</name>
<dbReference type="EMBL" id="JACBZO010000001">
    <property type="protein sequence ID" value="NYI42097.1"/>
    <property type="molecule type" value="Genomic_DNA"/>
</dbReference>
<dbReference type="GO" id="GO:0003677">
    <property type="term" value="F:DNA binding"/>
    <property type="evidence" value="ECO:0007669"/>
    <property type="project" value="UniProtKB-KW"/>
</dbReference>
<dbReference type="Proteomes" id="UP000547973">
    <property type="component" value="Unassembled WGS sequence"/>
</dbReference>
<dbReference type="RefSeq" id="WP_062073985.1">
    <property type="nucleotide sequence ID" value="NZ_BBRC01000002.1"/>
</dbReference>
<evidence type="ECO:0000313" key="3">
    <source>
        <dbReference type="Proteomes" id="UP000547973"/>
    </source>
</evidence>
<dbReference type="AlphaFoldDB" id="A0A7Y9ZB12"/>
<dbReference type="SUPFAM" id="SSF143120">
    <property type="entry name" value="YefM-like"/>
    <property type="match status" value="1"/>
</dbReference>
<comment type="caution">
    <text evidence="2">The sequence shown here is derived from an EMBL/GenBank/DDBJ whole genome shotgun (WGS) entry which is preliminary data.</text>
</comment>
<sequence length="95" mass="10484">MKTDTRDMVSATVAARDFSRISSEAAQGRTFVVVRNNEPTVAIVPVSQMERLDRIDELEDDMRLLSVALARMGTDDGVRHSLDDVAAEFGVDLDD</sequence>
<protein>
    <submittedName>
        <fullName evidence="2">Antitoxin (DNA-binding transcriptional repressor) of toxin-antitoxin stability system</fullName>
    </submittedName>
</protein>
<accession>A0A7Y9ZB12</accession>
<proteinExistence type="inferred from homology"/>
<dbReference type="OrthoDB" id="5148595at2"/>
<keyword evidence="3" id="KW-1185">Reference proteome</keyword>
<evidence type="ECO:0000256" key="1">
    <source>
        <dbReference type="ARBA" id="ARBA00009981"/>
    </source>
</evidence>
<evidence type="ECO:0000313" key="2">
    <source>
        <dbReference type="EMBL" id="NYI42097.1"/>
    </source>
</evidence>
<reference evidence="2 3" key="1">
    <citation type="submission" date="2020-07" db="EMBL/GenBank/DDBJ databases">
        <title>Sequencing the genomes of 1000 actinobacteria strains.</title>
        <authorList>
            <person name="Klenk H.-P."/>
        </authorList>
    </citation>
    <scope>NUCLEOTIDE SEQUENCE [LARGE SCALE GENOMIC DNA]</scope>
    <source>
        <strain evidence="2 3">DSM 19970</strain>
    </source>
</reference>
<comment type="similarity">
    <text evidence="1">Belongs to the phD/YefM antitoxin family.</text>
</comment>
<keyword evidence="2" id="KW-0238">DNA-binding</keyword>
<dbReference type="InterPro" id="IPR036165">
    <property type="entry name" value="YefM-like_sf"/>
</dbReference>